<dbReference type="InterPro" id="IPR000184">
    <property type="entry name" value="Bac_surfAg_D15"/>
</dbReference>
<keyword evidence="2 6" id="KW-0812">Transmembrane</keyword>
<evidence type="ECO:0000259" key="7">
    <source>
        <dbReference type="Pfam" id="PF01103"/>
    </source>
</evidence>
<evidence type="ECO:0000256" key="1">
    <source>
        <dbReference type="ARBA" id="ARBA00004370"/>
    </source>
</evidence>
<dbReference type="GO" id="GO:0019867">
    <property type="term" value="C:outer membrane"/>
    <property type="evidence" value="ECO:0007669"/>
    <property type="project" value="InterPro"/>
</dbReference>
<dbReference type="Pfam" id="PF01103">
    <property type="entry name" value="Omp85"/>
    <property type="match status" value="1"/>
</dbReference>
<organism evidence="8 9">
    <name type="scientific">Segatella copri</name>
    <dbReference type="NCBI Taxonomy" id="165179"/>
    <lineage>
        <taxon>Bacteria</taxon>
        <taxon>Pseudomonadati</taxon>
        <taxon>Bacteroidota</taxon>
        <taxon>Bacteroidia</taxon>
        <taxon>Bacteroidales</taxon>
        <taxon>Prevotellaceae</taxon>
        <taxon>Segatella</taxon>
    </lineage>
</organism>
<dbReference type="PANTHER" id="PTHR12815:SF47">
    <property type="entry name" value="TRANSLOCATION AND ASSEMBLY MODULE SUBUNIT TAMA"/>
    <property type="match status" value="1"/>
</dbReference>
<sequence>MSDMKQQNRLYIIIYVAALLMLSGQLITGCSSTSALKEDEQLFTGLVPIEYKNYEKGTYADSTITEMEYALASAPNGALFGSSYYRTPFPVRLWIWNAFSQSDGALAKWITKVFGSKPKLMANVNPQLRAQVAEHQLDKYGYFNGKVTYDVLTQSNPKKAKVAYQVDFGHLWTLDSMAYLNFPAKSKQFIDASMNKALIRKGSPFNVANMESERQRITRLFRNRGYYFYQNSYASYLADTVNVPGKVQLRLMMADSVDDRATRQWYIGKIHVNFRKQYMEELKDSFVRSYLSFHYNGRKMPIRPGIVLQSLRLRPRELYRVRTEERAKTGLQEMGLFSYSSIQFSPRSVQTLDSLGNVLYRDTLDANIDLVFDKPYDFYVEANARGKTTGRVGPELVVGLTKRNAFHGGEKLTVNLHGSHEWQTVSQAGGGSTRINSYEYGSDVSVEFPRIITPWNMFRTMEQNERRYRAGHMPTKYRGVPTTTIKVSMNVLNRASYFRRHVAAGELTYAWSTSYQHQHSFSPLILSYEFMNSRTAAFDSILALHPYLQISMRDQFVPKMSYTYTYRSPRRYRHPITWSTTISEAANILSLGYMAAGKGWNEKDKKMFKNPFAQFLKLETDFVKYWRITQDGTLVGHVNAGIIWSYGNAENAPYYEQFYIGGANSVRAFNVRSIGPGRYQPTNSKYSYIDQTGDIKYLMNLEYRQKVWGDLYGALFLDAGNVWTLRNHEYSPLGKFDVDKFFRQLAVGTGVGVRYDMGMFVIRVDWGIGLHVPYDTGKNGFYNIRRFKDAQSLHFAVGYPF</sequence>
<dbReference type="Gene3D" id="2.40.160.50">
    <property type="entry name" value="membrane protein fhac: a member of the omp85/tpsb transporter family"/>
    <property type="match status" value="1"/>
</dbReference>
<accession>A0A3R6HXI5</accession>
<evidence type="ECO:0000256" key="4">
    <source>
        <dbReference type="ARBA" id="ARBA00023136"/>
    </source>
</evidence>
<keyword evidence="3" id="KW-0732">Signal</keyword>
<gene>
    <name evidence="8" type="ORF">DW250_12630</name>
</gene>
<dbReference type="AlphaFoldDB" id="A0A3R6HXI5"/>
<dbReference type="InterPro" id="IPR039910">
    <property type="entry name" value="D15-like"/>
</dbReference>
<reference evidence="8 9" key="1">
    <citation type="submission" date="2018-08" db="EMBL/GenBank/DDBJ databases">
        <title>A genome reference for cultivated species of the human gut microbiota.</title>
        <authorList>
            <person name="Zou Y."/>
            <person name="Xue W."/>
            <person name="Luo G."/>
        </authorList>
    </citation>
    <scope>NUCLEOTIDE SEQUENCE [LARGE SCALE GENOMIC DNA]</scope>
    <source>
        <strain evidence="8 9">AM22-1</strain>
    </source>
</reference>
<keyword evidence="4 6" id="KW-0472">Membrane</keyword>
<evidence type="ECO:0000256" key="2">
    <source>
        <dbReference type="ARBA" id="ARBA00022692"/>
    </source>
</evidence>
<comment type="caution">
    <text evidence="8">The sequence shown here is derived from an EMBL/GenBank/DDBJ whole genome shotgun (WGS) entry which is preliminary data.</text>
</comment>
<dbReference type="Proteomes" id="UP000286501">
    <property type="component" value="Unassembled WGS sequence"/>
</dbReference>
<dbReference type="RefSeq" id="WP_118201446.1">
    <property type="nucleotide sequence ID" value="NZ_QRIE01000067.1"/>
</dbReference>
<evidence type="ECO:0000313" key="8">
    <source>
        <dbReference type="EMBL" id="RHG63587.1"/>
    </source>
</evidence>
<dbReference type="PROSITE" id="PS51257">
    <property type="entry name" value="PROKAR_LIPOPROTEIN"/>
    <property type="match status" value="1"/>
</dbReference>
<feature type="transmembrane region" description="Helical" evidence="6">
    <location>
        <begin position="12"/>
        <end position="28"/>
    </location>
</feature>
<dbReference type="PANTHER" id="PTHR12815">
    <property type="entry name" value="SORTING AND ASSEMBLY MACHINERY SAMM50 PROTEIN FAMILY MEMBER"/>
    <property type="match status" value="1"/>
</dbReference>
<evidence type="ECO:0000256" key="5">
    <source>
        <dbReference type="ARBA" id="ARBA00023237"/>
    </source>
</evidence>
<protein>
    <recommendedName>
        <fullName evidence="7">Bacterial surface antigen (D15) domain-containing protein</fullName>
    </recommendedName>
</protein>
<evidence type="ECO:0000256" key="3">
    <source>
        <dbReference type="ARBA" id="ARBA00022729"/>
    </source>
</evidence>
<keyword evidence="5" id="KW-0998">Cell outer membrane</keyword>
<feature type="domain" description="Bacterial surface antigen (D15)" evidence="7">
    <location>
        <begin position="614"/>
        <end position="782"/>
    </location>
</feature>
<keyword evidence="6" id="KW-1133">Transmembrane helix</keyword>
<comment type="subcellular location">
    <subcellularLocation>
        <location evidence="1">Membrane</location>
    </subcellularLocation>
</comment>
<name>A0A3R6HXI5_9BACT</name>
<evidence type="ECO:0000256" key="6">
    <source>
        <dbReference type="SAM" id="Phobius"/>
    </source>
</evidence>
<evidence type="ECO:0000313" key="9">
    <source>
        <dbReference type="Proteomes" id="UP000286501"/>
    </source>
</evidence>
<dbReference type="EMBL" id="QRIN01000063">
    <property type="protein sequence ID" value="RHG63587.1"/>
    <property type="molecule type" value="Genomic_DNA"/>
</dbReference>
<proteinExistence type="predicted"/>